<evidence type="ECO:0000313" key="2">
    <source>
        <dbReference type="Proteomes" id="UP001201163"/>
    </source>
</evidence>
<proteinExistence type="predicted"/>
<gene>
    <name evidence="1" type="ORF">EDB92DRAFT_784830</name>
</gene>
<name>A0AAD4LGM5_9AGAM</name>
<sequence length="88" mass="9889">MRSFILTLRYKRRSALAWSGLEKAFVSTMNPPPEIDSRVRWWDARGQIMYGTVKAINVLSDNSHVIVIQVDGGQPPTVTLPVDHVVQA</sequence>
<comment type="caution">
    <text evidence="1">The sequence shown here is derived from an EMBL/GenBank/DDBJ whole genome shotgun (WGS) entry which is preliminary data.</text>
</comment>
<evidence type="ECO:0000313" key="1">
    <source>
        <dbReference type="EMBL" id="KAH8990298.1"/>
    </source>
</evidence>
<protein>
    <submittedName>
        <fullName evidence="1">Uncharacterized protein</fullName>
    </submittedName>
</protein>
<reference evidence="1" key="1">
    <citation type="submission" date="2022-01" db="EMBL/GenBank/DDBJ databases">
        <title>Comparative genomics reveals a dynamic genome evolution in the ectomycorrhizal milk-cap (Lactarius) mushrooms.</title>
        <authorList>
            <consortium name="DOE Joint Genome Institute"/>
            <person name="Lebreton A."/>
            <person name="Tang N."/>
            <person name="Kuo A."/>
            <person name="LaButti K."/>
            <person name="Drula E."/>
            <person name="Barry K."/>
            <person name="Clum A."/>
            <person name="Lipzen A."/>
            <person name="Mousain D."/>
            <person name="Ng V."/>
            <person name="Wang R."/>
            <person name="Wang X."/>
            <person name="Dai Y."/>
            <person name="Henrissat B."/>
            <person name="Grigoriev I.V."/>
            <person name="Guerin-Laguette A."/>
            <person name="Yu F."/>
            <person name="Martin F.M."/>
        </authorList>
    </citation>
    <scope>NUCLEOTIDE SEQUENCE</scope>
    <source>
        <strain evidence="1">QP</strain>
    </source>
</reference>
<dbReference type="AlphaFoldDB" id="A0AAD4LGM5"/>
<organism evidence="1 2">
    <name type="scientific">Lactarius akahatsu</name>
    <dbReference type="NCBI Taxonomy" id="416441"/>
    <lineage>
        <taxon>Eukaryota</taxon>
        <taxon>Fungi</taxon>
        <taxon>Dikarya</taxon>
        <taxon>Basidiomycota</taxon>
        <taxon>Agaricomycotina</taxon>
        <taxon>Agaricomycetes</taxon>
        <taxon>Russulales</taxon>
        <taxon>Russulaceae</taxon>
        <taxon>Lactarius</taxon>
    </lineage>
</organism>
<dbReference type="EMBL" id="JAKELL010000031">
    <property type="protein sequence ID" value="KAH8990298.1"/>
    <property type="molecule type" value="Genomic_DNA"/>
</dbReference>
<keyword evidence="2" id="KW-1185">Reference proteome</keyword>
<accession>A0AAD4LGM5</accession>
<dbReference type="Proteomes" id="UP001201163">
    <property type="component" value="Unassembled WGS sequence"/>
</dbReference>